<reference evidence="1 2" key="1">
    <citation type="journal article" date="2019" name="Int. J. Syst. Evol. Microbiol.">
        <title>The Global Catalogue of Microorganisms (GCM) 10K type strain sequencing project: providing services to taxonomists for standard genome sequencing and annotation.</title>
        <authorList>
            <consortium name="The Broad Institute Genomics Platform"/>
            <consortium name="The Broad Institute Genome Sequencing Center for Infectious Disease"/>
            <person name="Wu L."/>
            <person name="Ma J."/>
        </authorList>
    </citation>
    <scope>NUCLEOTIDE SEQUENCE [LARGE SCALE GENOMIC DNA]</scope>
    <source>
        <strain evidence="1 2">JCM 15974</strain>
    </source>
</reference>
<proteinExistence type="predicted"/>
<gene>
    <name evidence="1" type="ORF">GCM10009430_48300</name>
</gene>
<sequence>MTNNHVYLGGEIVNPNTDYVVLFKGDDYQDTIYLDKNNRFLHKIENIKDGLYSFRHNPEYQLILLEKGDSILMRLNTLEFDESLVFTGKGSRKNNFLIDMFLQNESERNRLSNRRYTLRPKAFKKEQDSLLDLRLQRFTSLTDKYPLSDLATKICKSSFEYDFFSRYEMYLYRYQYSRLKNRNIANEIPKNFFEYRDLVNYNEDDLMRLYSYNRFLNHYFTNSSYTKYMNQKSFSKNKVEYTMYKLDLVDSVIQQSYIKNNLLRGITTNFILDNKNDYTSQKVLDHYLSISSNKKFQKELKKLAKATARLKPNNIIPDQDLISSNGEMTKLSELFEKPVTALYFWSIERKDHYVKAHKKTTHLSKVYPDIDFIAINTDDEQTDNWLKTIKRHNYNLENEYEFKFPKCSSDELVIHYTNKVILVNQEGKIINPNADLFSSFFEKQLMNYSRMASIDKQKTVLD</sequence>
<accession>A0ABN1JAM9</accession>
<protein>
    <submittedName>
        <fullName evidence="1">Thioredoxin family protein</fullName>
    </submittedName>
</protein>
<dbReference type="SUPFAM" id="SSF52833">
    <property type="entry name" value="Thioredoxin-like"/>
    <property type="match status" value="1"/>
</dbReference>
<dbReference type="Proteomes" id="UP001501758">
    <property type="component" value="Unassembled WGS sequence"/>
</dbReference>
<dbReference type="RefSeq" id="WP_343914822.1">
    <property type="nucleotide sequence ID" value="NZ_BAAAGE010000008.1"/>
</dbReference>
<name>A0ABN1JAM9_9FLAO</name>
<evidence type="ECO:0000313" key="2">
    <source>
        <dbReference type="Proteomes" id="UP001501758"/>
    </source>
</evidence>
<comment type="caution">
    <text evidence="1">The sequence shown here is derived from an EMBL/GenBank/DDBJ whole genome shotgun (WGS) entry which is preliminary data.</text>
</comment>
<keyword evidence="2" id="KW-1185">Reference proteome</keyword>
<organism evidence="1 2">
    <name type="scientific">Aquimarina litoralis</name>
    <dbReference type="NCBI Taxonomy" id="584605"/>
    <lineage>
        <taxon>Bacteria</taxon>
        <taxon>Pseudomonadati</taxon>
        <taxon>Bacteroidota</taxon>
        <taxon>Flavobacteriia</taxon>
        <taxon>Flavobacteriales</taxon>
        <taxon>Flavobacteriaceae</taxon>
        <taxon>Aquimarina</taxon>
    </lineage>
</organism>
<dbReference type="EMBL" id="BAAAGE010000008">
    <property type="protein sequence ID" value="GAA0733814.1"/>
    <property type="molecule type" value="Genomic_DNA"/>
</dbReference>
<dbReference type="Gene3D" id="3.40.30.10">
    <property type="entry name" value="Glutaredoxin"/>
    <property type="match status" value="1"/>
</dbReference>
<dbReference type="InterPro" id="IPR036249">
    <property type="entry name" value="Thioredoxin-like_sf"/>
</dbReference>
<evidence type="ECO:0000313" key="1">
    <source>
        <dbReference type="EMBL" id="GAA0733814.1"/>
    </source>
</evidence>